<comment type="caution">
    <text evidence="7">The sequence shown here is derived from an EMBL/GenBank/DDBJ whole genome shotgun (WGS) entry which is preliminary data.</text>
</comment>
<dbReference type="Pfam" id="PF04142">
    <property type="entry name" value="Nuc_sug_transp"/>
    <property type="match status" value="1"/>
</dbReference>
<proteinExistence type="predicted"/>
<evidence type="ECO:0000256" key="2">
    <source>
        <dbReference type="ARBA" id="ARBA00022692"/>
    </source>
</evidence>
<evidence type="ECO:0000313" key="8">
    <source>
        <dbReference type="Proteomes" id="UP001189429"/>
    </source>
</evidence>
<dbReference type="PANTHER" id="PTHR10231">
    <property type="entry name" value="NUCLEOTIDE-SUGAR TRANSMEMBRANE TRANSPORTER"/>
    <property type="match status" value="1"/>
</dbReference>
<evidence type="ECO:0000256" key="4">
    <source>
        <dbReference type="ARBA" id="ARBA00023136"/>
    </source>
</evidence>
<evidence type="ECO:0000256" key="5">
    <source>
        <dbReference type="SAM" id="Coils"/>
    </source>
</evidence>
<sequence>MSNLDPVTAAVTSQLKVLSTAVFSVLILQKQLSKRKWAALGQLVFGPPAPPFARGIGEVDLSLIKYADDLTKLHIAGGADIVLMDAGLSELAAANVYSNIALDEALAEGGWAQNKDKQTTILSLVGQGSEGLAGMEKYISIYFQTNKYSGWMAKLSDQPPADKKGRTGEASVQQRGVGSKPAKKQTIDELVIVLAKLVLSDEAELRALIGAVYDTWLVPVSAKVVEAALVENQAFNAEAQAEREKEKEAQKQNNTSFVKKKLCAPHLRVFAAVVEVAATKDGESYISLQRQAAVHYWTNTVTKVEQPEDLSDMVRFCRVKKLKAKAPDGTTDLAKVQFLLSSDQPNSHDLLMALRQTLKEQGGTKTIGGAPRGVLVREAQRLLDLVK</sequence>
<evidence type="ECO:0000313" key="7">
    <source>
        <dbReference type="EMBL" id="CAK0823447.1"/>
    </source>
</evidence>
<evidence type="ECO:0000256" key="3">
    <source>
        <dbReference type="ARBA" id="ARBA00022989"/>
    </source>
</evidence>
<accession>A0ABN9RVR7</accession>
<keyword evidence="3" id="KW-1133">Transmembrane helix</keyword>
<keyword evidence="2" id="KW-0812">Transmembrane</keyword>
<name>A0ABN9RVR7_9DINO</name>
<comment type="subcellular location">
    <subcellularLocation>
        <location evidence="1">Membrane</location>
        <topology evidence="1">Multi-pass membrane protein</topology>
    </subcellularLocation>
</comment>
<dbReference type="InterPro" id="IPR007271">
    <property type="entry name" value="Nuc_sug_transpt"/>
</dbReference>
<protein>
    <submittedName>
        <fullName evidence="7">Uncharacterized protein</fullName>
    </submittedName>
</protein>
<keyword evidence="8" id="KW-1185">Reference proteome</keyword>
<dbReference type="EMBL" id="CAUYUJ010008279">
    <property type="protein sequence ID" value="CAK0823447.1"/>
    <property type="molecule type" value="Genomic_DNA"/>
</dbReference>
<keyword evidence="4" id="KW-0472">Membrane</keyword>
<dbReference type="Proteomes" id="UP001189429">
    <property type="component" value="Unassembled WGS sequence"/>
</dbReference>
<evidence type="ECO:0000256" key="6">
    <source>
        <dbReference type="SAM" id="MobiDB-lite"/>
    </source>
</evidence>
<gene>
    <name evidence="7" type="ORF">PCOR1329_LOCUS24151</name>
</gene>
<organism evidence="7 8">
    <name type="scientific">Prorocentrum cordatum</name>
    <dbReference type="NCBI Taxonomy" id="2364126"/>
    <lineage>
        <taxon>Eukaryota</taxon>
        <taxon>Sar</taxon>
        <taxon>Alveolata</taxon>
        <taxon>Dinophyceae</taxon>
        <taxon>Prorocentrales</taxon>
        <taxon>Prorocentraceae</taxon>
        <taxon>Prorocentrum</taxon>
    </lineage>
</organism>
<keyword evidence="5" id="KW-0175">Coiled coil</keyword>
<evidence type="ECO:0000256" key="1">
    <source>
        <dbReference type="ARBA" id="ARBA00004141"/>
    </source>
</evidence>
<reference evidence="7" key="1">
    <citation type="submission" date="2023-10" db="EMBL/GenBank/DDBJ databases">
        <authorList>
            <person name="Chen Y."/>
            <person name="Shah S."/>
            <person name="Dougan E. K."/>
            <person name="Thang M."/>
            <person name="Chan C."/>
        </authorList>
    </citation>
    <scope>NUCLEOTIDE SEQUENCE [LARGE SCALE GENOMIC DNA]</scope>
</reference>
<feature type="region of interest" description="Disordered" evidence="6">
    <location>
        <begin position="157"/>
        <end position="180"/>
    </location>
</feature>
<feature type="coiled-coil region" evidence="5">
    <location>
        <begin position="225"/>
        <end position="254"/>
    </location>
</feature>